<sequence length="512" mass="58915">MEEYMNSKKNKKEQMNMGSEDVNEDLFDLEYEDFDEEINSRMNVTNISSGGSNRGGSGEMIVQNRRSGKMNQTTINDAYKKEARERACMLITKWMYEATIPFNAVTYLSVQPMIEAIGQYGVGMKGPTLHEGTMFMQSIDASSMIKMGKKMFELLDKWVEQVGEENVIQVITDNHLSYVMEGRLLELKHPHLYRTSCVAHCLDLMLEDIGKLPNIKRTLERVILLNGYIYNRLGLLNMMRRFTGQRELLRPAKTRFATAFITLSRLHEQKKKTLRKMFTRSDWSDSKWAKEHKGKTIANIVQMPSFWNTIVFCLKVLSPLARVLCLVDGEKKAPMGYIYEAMNRAKDTIVRSFNANEEKYKEIFNIIDKRWEIQLHRPLHAVEYFLNLKFFYDKPEIEHDAAIMSDLYKCILMLTRNPAKQEKVVAKGDVARATGAEEAKFDSKARVRASSSIIPPTRGIASSSRTFPSHSLIDEYEDGDIVDSVDEKDGEDYKCGDSNDDDDDDDFVDLEE</sequence>
<proteinExistence type="predicted"/>
<dbReference type="Pfam" id="PF04937">
    <property type="entry name" value="DUF659"/>
    <property type="match status" value="1"/>
</dbReference>
<feature type="region of interest" description="Disordered" evidence="1">
    <location>
        <begin position="44"/>
        <end position="65"/>
    </location>
</feature>
<feature type="region of interest" description="Disordered" evidence="1">
    <location>
        <begin position="477"/>
        <end position="512"/>
    </location>
</feature>
<evidence type="ECO:0000313" key="3">
    <source>
        <dbReference type="EMBL" id="CAN66634.1"/>
    </source>
</evidence>
<dbReference type="AlphaFoldDB" id="A5AEK8"/>
<dbReference type="InterPro" id="IPR012337">
    <property type="entry name" value="RNaseH-like_sf"/>
</dbReference>
<dbReference type="InterPro" id="IPR007021">
    <property type="entry name" value="DUF659"/>
</dbReference>
<reference evidence="3" key="1">
    <citation type="journal article" date="2007" name="PLoS ONE">
        <title>The first genome sequence of an elite grapevine cultivar (Pinot noir Vitis vinifera L.): coping with a highly heterozygous genome.</title>
        <authorList>
            <person name="Velasco R."/>
            <person name="Zharkikh A."/>
            <person name="Troggio M."/>
            <person name="Cartwright D.A."/>
            <person name="Cestaro A."/>
            <person name="Pruss D."/>
            <person name="Pindo M."/>
            <person name="FitzGerald L.M."/>
            <person name="Vezzulli S."/>
            <person name="Reid J."/>
            <person name="Malacarne G."/>
            <person name="Iliev D."/>
            <person name="Coppola G."/>
            <person name="Wardell B."/>
            <person name="Micheletti D."/>
            <person name="Macalma T."/>
            <person name="Facci M."/>
            <person name="Mitchell J.T."/>
            <person name="Perazzolli M."/>
            <person name="Eldredge G."/>
            <person name="Gatto P."/>
            <person name="Oyzerski R."/>
            <person name="Moretto M."/>
            <person name="Gutin N."/>
            <person name="Stefanini M."/>
            <person name="Chen Y."/>
            <person name="Segala C."/>
            <person name="Davenport C."/>
            <person name="Dematte L."/>
            <person name="Mraz A."/>
            <person name="Battilana J."/>
            <person name="Stormo K."/>
            <person name="Costa F."/>
            <person name="Tao Q."/>
            <person name="Si-Ammour A."/>
            <person name="Harkins T."/>
            <person name="Lackey A."/>
            <person name="Perbost C."/>
            <person name="Taillon B."/>
            <person name="Stella A."/>
            <person name="Solovyev V."/>
            <person name="Fawcett J.A."/>
            <person name="Sterck L."/>
            <person name="Vandepoele K."/>
            <person name="Grando S.M."/>
            <person name="Toppo S."/>
            <person name="Moser C."/>
            <person name="Lanchbury J."/>
            <person name="Bogden R."/>
            <person name="Skolnick M."/>
            <person name="Sgaramella V."/>
            <person name="Bhatnagar S.K."/>
            <person name="Fontana P."/>
            <person name="Gutin A."/>
            <person name="Van de Peer Y."/>
            <person name="Salamini F."/>
            <person name="Viola R."/>
        </authorList>
    </citation>
    <scope>NUCLEOTIDE SEQUENCE</scope>
</reference>
<dbReference type="PANTHER" id="PTHR32166:SF74">
    <property type="entry name" value="OS05G0256350 PROTEIN"/>
    <property type="match status" value="1"/>
</dbReference>
<evidence type="ECO:0000256" key="1">
    <source>
        <dbReference type="SAM" id="MobiDB-lite"/>
    </source>
</evidence>
<dbReference type="EMBL" id="AM424623">
    <property type="protein sequence ID" value="CAN66634.1"/>
    <property type="molecule type" value="Genomic_DNA"/>
</dbReference>
<protein>
    <recommendedName>
        <fullName evidence="2">DUF659 domain-containing protein</fullName>
    </recommendedName>
</protein>
<gene>
    <name evidence="3" type="ORF">VITISV_025554</name>
</gene>
<evidence type="ECO:0000259" key="2">
    <source>
        <dbReference type="Pfam" id="PF04937"/>
    </source>
</evidence>
<name>A5AEK8_VITVI</name>
<organism evidence="3">
    <name type="scientific">Vitis vinifera</name>
    <name type="common">Grape</name>
    <dbReference type="NCBI Taxonomy" id="29760"/>
    <lineage>
        <taxon>Eukaryota</taxon>
        <taxon>Viridiplantae</taxon>
        <taxon>Streptophyta</taxon>
        <taxon>Embryophyta</taxon>
        <taxon>Tracheophyta</taxon>
        <taxon>Spermatophyta</taxon>
        <taxon>Magnoliopsida</taxon>
        <taxon>eudicotyledons</taxon>
        <taxon>Gunneridae</taxon>
        <taxon>Pentapetalae</taxon>
        <taxon>rosids</taxon>
        <taxon>Vitales</taxon>
        <taxon>Vitaceae</taxon>
        <taxon>Viteae</taxon>
        <taxon>Vitis</taxon>
    </lineage>
</organism>
<accession>A5AEK8</accession>
<dbReference type="SUPFAM" id="SSF53098">
    <property type="entry name" value="Ribonuclease H-like"/>
    <property type="match status" value="1"/>
</dbReference>
<dbReference type="PANTHER" id="PTHR32166">
    <property type="entry name" value="OSJNBA0013A04.12 PROTEIN"/>
    <property type="match status" value="1"/>
</dbReference>
<feature type="compositionally biased region" description="Acidic residues" evidence="1">
    <location>
        <begin position="498"/>
        <end position="512"/>
    </location>
</feature>
<feature type="compositionally biased region" description="Basic and acidic residues" evidence="1">
    <location>
        <begin position="485"/>
        <end position="497"/>
    </location>
</feature>
<feature type="domain" description="DUF659" evidence="2">
    <location>
        <begin position="131"/>
        <end position="221"/>
    </location>
</feature>